<dbReference type="EMBL" id="MN740584">
    <property type="protein sequence ID" value="QHU35215.1"/>
    <property type="molecule type" value="Genomic_DNA"/>
</dbReference>
<organism evidence="1">
    <name type="scientific">viral metagenome</name>
    <dbReference type="NCBI Taxonomy" id="1070528"/>
    <lineage>
        <taxon>unclassified sequences</taxon>
        <taxon>metagenomes</taxon>
        <taxon>organismal metagenomes</taxon>
    </lineage>
</organism>
<accession>A0A6C0LYV9</accession>
<evidence type="ECO:0000313" key="1">
    <source>
        <dbReference type="EMBL" id="QHU35215.1"/>
    </source>
</evidence>
<sequence length="103" mass="12595">MEFCVLLLIFIFLENYLNYLNYINYLKYKEDEKIYCQIYTLCSTMRKIGTGEKIDSWIKQSFIWQDEADKYMEIIRNNVITNIDILEVSEKLRCLYEKVNMLF</sequence>
<name>A0A6C0LYV9_9ZZZZ</name>
<reference evidence="1" key="1">
    <citation type="journal article" date="2020" name="Nature">
        <title>Giant virus diversity and host interactions through global metagenomics.</title>
        <authorList>
            <person name="Schulz F."/>
            <person name="Roux S."/>
            <person name="Paez-Espino D."/>
            <person name="Jungbluth S."/>
            <person name="Walsh D.A."/>
            <person name="Denef V.J."/>
            <person name="McMahon K.D."/>
            <person name="Konstantinidis K.T."/>
            <person name="Eloe-Fadrosh E.A."/>
            <person name="Kyrpides N.C."/>
            <person name="Woyke T."/>
        </authorList>
    </citation>
    <scope>NUCLEOTIDE SEQUENCE</scope>
    <source>
        <strain evidence="1">GVMAG-S-1017745-26</strain>
    </source>
</reference>
<protein>
    <submittedName>
        <fullName evidence="1">Uncharacterized protein</fullName>
    </submittedName>
</protein>
<dbReference type="AlphaFoldDB" id="A0A6C0LYV9"/>
<proteinExistence type="predicted"/>